<dbReference type="GO" id="GO:0003824">
    <property type="term" value="F:catalytic activity"/>
    <property type="evidence" value="ECO:0007669"/>
    <property type="project" value="InterPro"/>
</dbReference>
<dbReference type="InterPro" id="IPR029058">
    <property type="entry name" value="AB_hydrolase_fold"/>
</dbReference>
<sequence>MLPTYQTAFLPLRQHRHHLRQWGNEQAPLLVLLHGWMDSSATFQFLVEALRQEWHVVAPDWRGFGDSDWNRDSYYPADYLADLDALLEHLSPHRPVFVVGHSMGAMVAGLYAGIRPERVRALALVEGFGLPDSKPDEAPGRYARWLKENRQPPAFLPLPSLEAVAAKLLERNPRLRPDRALWLAEQLTRFDAASGQWVYRADPCHKMVNPILYRLREAQACWRRIACPVQWVMGGDMWDHPMARGVFDTLDSRRACFAKLSEVTVADAGHMIQWEQPEALAQALETFFTAN</sequence>
<dbReference type="AlphaFoldDB" id="A0A4R7B2F2"/>
<dbReference type="PANTHER" id="PTHR43798">
    <property type="entry name" value="MONOACYLGLYCEROL LIPASE"/>
    <property type="match status" value="1"/>
</dbReference>
<accession>A0A4R7B2F2</accession>
<dbReference type="GO" id="GO:0016020">
    <property type="term" value="C:membrane"/>
    <property type="evidence" value="ECO:0007669"/>
    <property type="project" value="TreeGrafter"/>
</dbReference>
<dbReference type="PANTHER" id="PTHR43798:SF33">
    <property type="entry name" value="HYDROLASE, PUTATIVE (AFU_ORTHOLOGUE AFUA_2G14860)-RELATED"/>
    <property type="match status" value="1"/>
</dbReference>
<evidence type="ECO:0000313" key="3">
    <source>
        <dbReference type="Proteomes" id="UP000295611"/>
    </source>
</evidence>
<reference evidence="2 3" key="1">
    <citation type="submission" date="2019-03" db="EMBL/GenBank/DDBJ databases">
        <title>Genomic Encyclopedia of Type Strains, Phase III (KMG-III): the genomes of soil and plant-associated and newly described type strains.</title>
        <authorList>
            <person name="Whitman W."/>
        </authorList>
    </citation>
    <scope>NUCLEOTIDE SEQUENCE [LARGE SCALE GENOMIC DNA]</scope>
    <source>
        <strain evidence="2 3">CECT 8976</strain>
    </source>
</reference>
<dbReference type="Pfam" id="PF00561">
    <property type="entry name" value="Abhydrolase_1"/>
    <property type="match status" value="1"/>
</dbReference>
<dbReference type="OrthoDB" id="149912at2"/>
<dbReference type="RefSeq" id="WP_133681618.1">
    <property type="nucleotide sequence ID" value="NZ_SNZP01000009.1"/>
</dbReference>
<feature type="domain" description="AB hydrolase-1" evidence="1">
    <location>
        <begin position="28"/>
        <end position="277"/>
    </location>
</feature>
<dbReference type="PRINTS" id="PR00412">
    <property type="entry name" value="EPOXHYDRLASE"/>
</dbReference>
<dbReference type="PRINTS" id="PR00111">
    <property type="entry name" value="ABHYDROLASE"/>
</dbReference>
<dbReference type="InterPro" id="IPR000639">
    <property type="entry name" value="Epox_hydrolase-like"/>
</dbReference>
<gene>
    <name evidence="2" type="ORF">DFP86_109143</name>
</gene>
<organism evidence="2 3">
    <name type="scientific">Paludibacterium purpuratum</name>
    <dbReference type="NCBI Taxonomy" id="1144873"/>
    <lineage>
        <taxon>Bacteria</taxon>
        <taxon>Pseudomonadati</taxon>
        <taxon>Pseudomonadota</taxon>
        <taxon>Betaproteobacteria</taxon>
        <taxon>Neisseriales</taxon>
        <taxon>Chromobacteriaceae</taxon>
        <taxon>Paludibacterium</taxon>
    </lineage>
</organism>
<dbReference type="InterPro" id="IPR050266">
    <property type="entry name" value="AB_hydrolase_sf"/>
</dbReference>
<evidence type="ECO:0000313" key="2">
    <source>
        <dbReference type="EMBL" id="TDR77896.1"/>
    </source>
</evidence>
<proteinExistence type="predicted"/>
<name>A0A4R7B2F2_9NEIS</name>
<dbReference type="SUPFAM" id="SSF53474">
    <property type="entry name" value="alpha/beta-Hydrolases"/>
    <property type="match status" value="1"/>
</dbReference>
<evidence type="ECO:0000259" key="1">
    <source>
        <dbReference type="Pfam" id="PF00561"/>
    </source>
</evidence>
<dbReference type="Proteomes" id="UP000295611">
    <property type="component" value="Unassembled WGS sequence"/>
</dbReference>
<dbReference type="EMBL" id="SNZP01000009">
    <property type="protein sequence ID" value="TDR77896.1"/>
    <property type="molecule type" value="Genomic_DNA"/>
</dbReference>
<dbReference type="Gene3D" id="3.40.50.1820">
    <property type="entry name" value="alpha/beta hydrolase"/>
    <property type="match status" value="1"/>
</dbReference>
<comment type="caution">
    <text evidence="2">The sequence shown here is derived from an EMBL/GenBank/DDBJ whole genome shotgun (WGS) entry which is preliminary data.</text>
</comment>
<protein>
    <submittedName>
        <fullName evidence="2">Pimeloyl-ACP methyl ester carboxylesterase</fullName>
    </submittedName>
</protein>
<keyword evidence="3" id="KW-1185">Reference proteome</keyword>
<dbReference type="InterPro" id="IPR000073">
    <property type="entry name" value="AB_hydrolase_1"/>
</dbReference>